<evidence type="ECO:0000256" key="2">
    <source>
        <dbReference type="ARBA" id="ARBA00010352"/>
    </source>
</evidence>
<dbReference type="Proteomes" id="UP000546235">
    <property type="component" value="Unassembled WGS sequence"/>
</dbReference>
<evidence type="ECO:0000256" key="3">
    <source>
        <dbReference type="ARBA" id="ARBA00022525"/>
    </source>
</evidence>
<dbReference type="PANTHER" id="PTHR10500:SF7">
    <property type="entry name" value="BETA-MICROSEMINOPROTEIN"/>
    <property type="match status" value="1"/>
</dbReference>
<evidence type="ECO:0000256" key="1">
    <source>
        <dbReference type="ARBA" id="ARBA00004613"/>
    </source>
</evidence>
<keyword evidence="4" id="KW-1015">Disulfide bond</keyword>
<gene>
    <name evidence="5" type="primary">Msmb_1</name>
    <name evidence="5" type="ORF">CALNIC_R08956</name>
</gene>
<dbReference type="InterPro" id="IPR008735">
    <property type="entry name" value="PSP94"/>
</dbReference>
<feature type="non-terminal residue" evidence="5">
    <location>
        <position position="1"/>
    </location>
</feature>
<protein>
    <submittedName>
        <fullName evidence="5">MSMB protein</fullName>
    </submittedName>
</protein>
<keyword evidence="6" id="KW-1185">Reference proteome</keyword>
<dbReference type="Gene3D" id="2.10.70.10">
    <property type="entry name" value="Complement Module, domain 1"/>
    <property type="match status" value="1"/>
</dbReference>
<dbReference type="PANTHER" id="PTHR10500">
    <property type="entry name" value="BETA-MICROSEMINOPROTEIN"/>
    <property type="match status" value="1"/>
</dbReference>
<reference evidence="5 6" key="1">
    <citation type="submission" date="2019-09" db="EMBL/GenBank/DDBJ databases">
        <title>Bird 10,000 Genomes (B10K) Project - Family phase.</title>
        <authorList>
            <person name="Zhang G."/>
        </authorList>
    </citation>
    <scope>NUCLEOTIDE SEQUENCE [LARGE SCALE GENOMIC DNA]</scope>
    <source>
        <strain evidence="5">OUT-0007</strain>
        <tissue evidence="5">Blood</tissue>
    </source>
</reference>
<comment type="subcellular location">
    <subcellularLocation>
        <location evidence="1">Secreted</location>
    </subcellularLocation>
</comment>
<name>A0A7K6SVG8_CALNI</name>
<dbReference type="AlphaFoldDB" id="A0A7K6SVG8"/>
<feature type="non-terminal residue" evidence="5">
    <location>
        <position position="72"/>
    </location>
</feature>
<dbReference type="GO" id="GO:0005576">
    <property type="term" value="C:extracellular region"/>
    <property type="evidence" value="ECO:0007669"/>
    <property type="project" value="UniProtKB-SubCell"/>
</dbReference>
<dbReference type="Pfam" id="PF05825">
    <property type="entry name" value="PSP94"/>
    <property type="match status" value="1"/>
</dbReference>
<organism evidence="5 6">
    <name type="scientific">Caloenas nicobarica</name>
    <name type="common">Nicobar pigeon</name>
    <dbReference type="NCBI Taxonomy" id="187106"/>
    <lineage>
        <taxon>Eukaryota</taxon>
        <taxon>Metazoa</taxon>
        <taxon>Chordata</taxon>
        <taxon>Craniata</taxon>
        <taxon>Vertebrata</taxon>
        <taxon>Euteleostomi</taxon>
        <taxon>Archelosauria</taxon>
        <taxon>Archosauria</taxon>
        <taxon>Dinosauria</taxon>
        <taxon>Saurischia</taxon>
        <taxon>Theropoda</taxon>
        <taxon>Coelurosauria</taxon>
        <taxon>Aves</taxon>
        <taxon>Neognathae</taxon>
        <taxon>Neoaves</taxon>
        <taxon>Columbimorphae</taxon>
        <taxon>Columbiformes</taxon>
        <taxon>Columbidae</taxon>
        <taxon>Caloenas</taxon>
    </lineage>
</organism>
<evidence type="ECO:0000313" key="6">
    <source>
        <dbReference type="Proteomes" id="UP000546235"/>
    </source>
</evidence>
<comment type="similarity">
    <text evidence="2">Belongs to the beta-microseminoprotein family.</text>
</comment>
<evidence type="ECO:0000313" key="5">
    <source>
        <dbReference type="EMBL" id="NWX01915.1"/>
    </source>
</evidence>
<evidence type="ECO:0000256" key="4">
    <source>
        <dbReference type="ARBA" id="ARBA00023157"/>
    </source>
</evidence>
<keyword evidence="3" id="KW-0964">Secreted</keyword>
<proteinExistence type="inferred from homology"/>
<accession>A0A7K6SVG8</accession>
<dbReference type="Gene3D" id="2.20.25.590">
    <property type="match status" value="1"/>
</dbReference>
<sequence>CLDSNGELHEFGMHWTNTDCYYCSCTWSGISCCTTFVKPTGYDGEKCVSIFNKETCTYKIVEKEGHSKECPI</sequence>
<dbReference type="EMBL" id="VZSB01001274">
    <property type="protein sequence ID" value="NWX01915.1"/>
    <property type="molecule type" value="Genomic_DNA"/>
</dbReference>
<comment type="caution">
    <text evidence="5">The sequence shown here is derived from an EMBL/GenBank/DDBJ whole genome shotgun (WGS) entry which is preliminary data.</text>
</comment>